<evidence type="ECO:0000313" key="3">
    <source>
        <dbReference type="EMBL" id="ORY73354.1"/>
    </source>
</evidence>
<feature type="region of interest" description="Disordered" evidence="1">
    <location>
        <begin position="367"/>
        <end position="394"/>
    </location>
</feature>
<keyword evidence="4" id="KW-1185">Reference proteome</keyword>
<name>A0A1Y2EPZ5_9FUNG</name>
<dbReference type="PROSITE" id="PS50927">
    <property type="entry name" value="BULB_LECTIN"/>
    <property type="match status" value="1"/>
</dbReference>
<gene>
    <name evidence="3" type="ORF">LY90DRAFT_503212</name>
</gene>
<dbReference type="AlphaFoldDB" id="A0A1Y2EPZ5"/>
<proteinExistence type="predicted"/>
<organism evidence="3 4">
    <name type="scientific">Neocallimastix californiae</name>
    <dbReference type="NCBI Taxonomy" id="1754190"/>
    <lineage>
        <taxon>Eukaryota</taxon>
        <taxon>Fungi</taxon>
        <taxon>Fungi incertae sedis</taxon>
        <taxon>Chytridiomycota</taxon>
        <taxon>Chytridiomycota incertae sedis</taxon>
        <taxon>Neocallimastigomycetes</taxon>
        <taxon>Neocallimastigales</taxon>
        <taxon>Neocallimastigaceae</taxon>
        <taxon>Neocallimastix</taxon>
    </lineage>
</organism>
<feature type="compositionally biased region" description="Basic residues" evidence="1">
    <location>
        <begin position="589"/>
        <end position="636"/>
    </location>
</feature>
<dbReference type="SUPFAM" id="SSF51110">
    <property type="entry name" value="alpha-D-mannose-specific plant lectins"/>
    <property type="match status" value="1"/>
</dbReference>
<feature type="region of interest" description="Disordered" evidence="1">
    <location>
        <begin position="580"/>
        <end position="636"/>
    </location>
</feature>
<accession>A0A1Y2EPZ5</accession>
<dbReference type="Proteomes" id="UP000193920">
    <property type="component" value="Unassembled WGS sequence"/>
</dbReference>
<dbReference type="EMBL" id="MCOG01000034">
    <property type="protein sequence ID" value="ORY73354.1"/>
    <property type="molecule type" value="Genomic_DNA"/>
</dbReference>
<feature type="compositionally biased region" description="Acidic residues" evidence="1">
    <location>
        <begin position="372"/>
        <end position="389"/>
    </location>
</feature>
<dbReference type="Gene3D" id="2.90.10.30">
    <property type="match status" value="1"/>
</dbReference>
<evidence type="ECO:0000259" key="2">
    <source>
        <dbReference type="PROSITE" id="PS50927"/>
    </source>
</evidence>
<evidence type="ECO:0000313" key="4">
    <source>
        <dbReference type="Proteomes" id="UP000193920"/>
    </source>
</evidence>
<reference evidence="3 4" key="1">
    <citation type="submission" date="2016-08" db="EMBL/GenBank/DDBJ databases">
        <title>A Parts List for Fungal Cellulosomes Revealed by Comparative Genomics.</title>
        <authorList>
            <consortium name="DOE Joint Genome Institute"/>
            <person name="Haitjema C.H."/>
            <person name="Gilmore S.P."/>
            <person name="Henske J.K."/>
            <person name="Solomon K.V."/>
            <person name="De Groot R."/>
            <person name="Kuo A."/>
            <person name="Mondo S.J."/>
            <person name="Salamov A.A."/>
            <person name="Labutti K."/>
            <person name="Zhao Z."/>
            <person name="Chiniquy J."/>
            <person name="Barry K."/>
            <person name="Brewer H.M."/>
            <person name="Purvine S.O."/>
            <person name="Wright A.T."/>
            <person name="Boxma B."/>
            <person name="Van Alen T."/>
            <person name="Hackstein J.H."/>
            <person name="Baker S.E."/>
            <person name="Grigoriev I.V."/>
            <person name="O'Malley M.A."/>
        </authorList>
    </citation>
    <scope>NUCLEOTIDE SEQUENCE [LARGE SCALE GENOMIC DNA]</scope>
    <source>
        <strain evidence="3 4">G1</strain>
    </source>
</reference>
<protein>
    <recommendedName>
        <fullName evidence="2">Bulb-type lectin domain-containing protein</fullName>
    </recommendedName>
</protein>
<dbReference type="OrthoDB" id="2140279at2759"/>
<feature type="domain" description="Bulb-type lectin" evidence="2">
    <location>
        <begin position="48"/>
        <end position="164"/>
    </location>
</feature>
<dbReference type="InterPro" id="IPR036426">
    <property type="entry name" value="Bulb-type_lectin_dom_sf"/>
</dbReference>
<dbReference type="InterPro" id="IPR001480">
    <property type="entry name" value="Bulb-type_lectin_dom"/>
</dbReference>
<evidence type="ECO:0000256" key="1">
    <source>
        <dbReference type="SAM" id="MobiDB-lite"/>
    </source>
</evidence>
<sequence length="636" mass="74448">MALYFLNLDKMKSGFFKIILNSFVILKFGLSFEQIINNVYNGTYVPNTDLCSYETFLNENEAIVSPNGKYQFYLGEDGNAILRNEDKIVWQSNTSNVWFASPPYKIVLSDRAEILIKDAHDYTIWETVKEQDDILDSQYSVVLTDEGSLTIKNKHYCDNQKKCDYIGGTYDSVNDTCTKVKNGHTYNYDLKNYYCSYSRVCYNNKIKDMACCDAEYENKAEGDILELQSKLLKEAYKDDNEIQSKSDNKELLDQYFGFESWFLCTKKDNGEFHQIVEIQHENYDGTDFDERPSEPFVYPSEEEFQNLCYQYERTLYYLDGDCFVSNKDSEFINYCRDVMKGTFVNFDSYYSCYWDEDEYISDQTSGNAYAKEEEEQDDDEEAEEEEEDEYTGKDEYDLWTLSENGELPNIKTYLDAPYYRLFYYCGEKSRRDQNLYYMSSDEIKMSRLHKTEKIINKENSVKFYFNYKDNKLYFEDNTADDTTKNKLEVLFTNVSDAVMNFLEIENNGILKLFDENGKVIFEMGNPSEIGNYRVSIDYIEEDQSYHLINNMVLPGLIWKSSIVGQYDEIEGPVVPTTATTTTTTTITKTKTKKTKTKKTKTTKVKTTKVKTTKTKTKKTKTKKTKTTKSKSRKNNH</sequence>
<comment type="caution">
    <text evidence="3">The sequence shown here is derived from an EMBL/GenBank/DDBJ whole genome shotgun (WGS) entry which is preliminary data.</text>
</comment>